<dbReference type="Pfam" id="PF08534">
    <property type="entry name" value="Redoxin"/>
    <property type="match status" value="1"/>
</dbReference>
<keyword evidence="4" id="KW-0472">Membrane</keyword>
<dbReference type="EMBL" id="HG322949">
    <property type="protein sequence ID" value="CDG83662.1"/>
    <property type="molecule type" value="Genomic_DNA"/>
</dbReference>
<dbReference type="PANTHER" id="PTHR42852:SF13">
    <property type="entry name" value="PROTEIN DIPZ"/>
    <property type="match status" value="1"/>
</dbReference>
<dbReference type="SUPFAM" id="SSF52833">
    <property type="entry name" value="Thioredoxin-like"/>
    <property type="match status" value="1"/>
</dbReference>
<dbReference type="InterPro" id="IPR017937">
    <property type="entry name" value="Thioredoxin_CS"/>
</dbReference>
<feature type="transmembrane region" description="Helical" evidence="4">
    <location>
        <begin position="41"/>
        <end position="62"/>
    </location>
</feature>
<keyword evidence="4" id="KW-0812">Transmembrane</keyword>
<dbReference type="GO" id="GO:0030313">
    <property type="term" value="C:cell envelope"/>
    <property type="evidence" value="ECO:0007669"/>
    <property type="project" value="UniProtKB-SubCell"/>
</dbReference>
<dbReference type="InterPro" id="IPR013740">
    <property type="entry name" value="Redoxin"/>
</dbReference>
<dbReference type="PANTHER" id="PTHR42852">
    <property type="entry name" value="THIOL:DISULFIDE INTERCHANGE PROTEIN DSBE"/>
    <property type="match status" value="1"/>
</dbReference>
<reference evidence="6 7" key="1">
    <citation type="journal article" date="2015" name="Genome Announc.">
        <title>Genome Sequence of Mushroom Soft-Rot Pathogen Janthinobacterium agaricidamnosum.</title>
        <authorList>
            <person name="Graupner K."/>
            <person name="Lackner G."/>
            <person name="Hertweck C."/>
        </authorList>
    </citation>
    <scope>NUCLEOTIDE SEQUENCE [LARGE SCALE GENOMIC DNA]</scope>
    <source>
        <strain evidence="7">NBRC 102515 / DSM 9628</strain>
    </source>
</reference>
<dbReference type="InterPro" id="IPR050553">
    <property type="entry name" value="Thioredoxin_ResA/DsbE_sf"/>
</dbReference>
<dbReference type="InterPro" id="IPR036249">
    <property type="entry name" value="Thioredoxin-like_sf"/>
</dbReference>
<dbReference type="GO" id="GO:0015036">
    <property type="term" value="F:disulfide oxidoreductase activity"/>
    <property type="evidence" value="ECO:0007669"/>
    <property type="project" value="UniProtKB-ARBA"/>
</dbReference>
<dbReference type="HOGENOM" id="CLU_089636_0_0_4"/>
<dbReference type="PROSITE" id="PS00194">
    <property type="entry name" value="THIOREDOXIN_1"/>
    <property type="match status" value="1"/>
</dbReference>
<feature type="transmembrane region" description="Helical" evidence="4">
    <location>
        <begin position="6"/>
        <end position="29"/>
    </location>
</feature>
<dbReference type="AlphaFoldDB" id="W0V8Q9"/>
<protein>
    <submittedName>
        <fullName evidence="6">AhpC/TSA family protein</fullName>
    </submittedName>
</protein>
<evidence type="ECO:0000259" key="5">
    <source>
        <dbReference type="PROSITE" id="PS51352"/>
    </source>
</evidence>
<evidence type="ECO:0000313" key="6">
    <source>
        <dbReference type="EMBL" id="CDG83662.1"/>
    </source>
</evidence>
<dbReference type="GO" id="GO:0017004">
    <property type="term" value="P:cytochrome complex assembly"/>
    <property type="evidence" value="ECO:0007669"/>
    <property type="project" value="UniProtKB-KW"/>
</dbReference>
<dbReference type="PROSITE" id="PS51352">
    <property type="entry name" value="THIOREDOXIN_2"/>
    <property type="match status" value="1"/>
</dbReference>
<dbReference type="InterPro" id="IPR001640">
    <property type="entry name" value="Lgt"/>
</dbReference>
<gene>
    <name evidence="6" type="ORF">GJA_3036</name>
</gene>
<dbReference type="GO" id="GO:0005886">
    <property type="term" value="C:plasma membrane"/>
    <property type="evidence" value="ECO:0007669"/>
    <property type="project" value="InterPro"/>
</dbReference>
<organism evidence="6 7">
    <name type="scientific">Janthinobacterium agaricidamnosum NBRC 102515 = DSM 9628</name>
    <dbReference type="NCBI Taxonomy" id="1349767"/>
    <lineage>
        <taxon>Bacteria</taxon>
        <taxon>Pseudomonadati</taxon>
        <taxon>Pseudomonadota</taxon>
        <taxon>Betaproteobacteria</taxon>
        <taxon>Burkholderiales</taxon>
        <taxon>Oxalobacteraceae</taxon>
        <taxon>Janthinobacterium</taxon>
    </lineage>
</organism>
<sequence length="273" mass="29152">MLTMQFGPLVLSITQIMLIAAILAAYGVSHLAARRQKAASLGNFLSNMLIAAFVAARLAFVLTWHEQYLAAPWTIVNIRDGGFTPWAGILVALLMAAWQARRHAGQRKPLLLSLGAGALTWLVLFNLLPLMKSEAATLPPLPLLALDGSAQGLVKLANGKPMVVNLWATWCPPCRREMPVLSAAQQRQSGVTFVFANQGEDPGTVQRFIEASQLVLSNVMLDLGGGLGKAARSRGLPTTLFYDAGGHLVDVHLGELSSASLADKLQKIQGSAP</sequence>
<dbReference type="PATRIC" id="fig|1349767.4.peg.4744"/>
<evidence type="ECO:0000256" key="2">
    <source>
        <dbReference type="ARBA" id="ARBA00022748"/>
    </source>
</evidence>
<evidence type="ECO:0000256" key="1">
    <source>
        <dbReference type="ARBA" id="ARBA00004196"/>
    </source>
</evidence>
<accession>W0V8Q9</accession>
<keyword evidence="2" id="KW-0201">Cytochrome c-type biogenesis</keyword>
<feature type="transmembrane region" description="Helical" evidence="4">
    <location>
        <begin position="110"/>
        <end position="131"/>
    </location>
</feature>
<dbReference type="KEGG" id="jag:GJA_3036"/>
<comment type="subcellular location">
    <subcellularLocation>
        <location evidence="1">Cell envelope</location>
    </subcellularLocation>
</comment>
<dbReference type="GO" id="GO:0042158">
    <property type="term" value="P:lipoprotein biosynthetic process"/>
    <property type="evidence" value="ECO:0007669"/>
    <property type="project" value="InterPro"/>
</dbReference>
<keyword evidence="3" id="KW-0676">Redox-active center</keyword>
<evidence type="ECO:0000256" key="3">
    <source>
        <dbReference type="ARBA" id="ARBA00023284"/>
    </source>
</evidence>
<feature type="domain" description="Thioredoxin" evidence="5">
    <location>
        <begin position="132"/>
        <end position="270"/>
    </location>
</feature>
<dbReference type="InterPro" id="IPR013766">
    <property type="entry name" value="Thioredoxin_domain"/>
</dbReference>
<feature type="transmembrane region" description="Helical" evidence="4">
    <location>
        <begin position="82"/>
        <end position="98"/>
    </location>
</feature>
<dbReference type="Proteomes" id="UP000027604">
    <property type="component" value="Chromosome I"/>
</dbReference>
<dbReference type="Pfam" id="PF01790">
    <property type="entry name" value="LGT"/>
    <property type="match status" value="1"/>
</dbReference>
<keyword evidence="4" id="KW-1133">Transmembrane helix</keyword>
<proteinExistence type="predicted"/>
<evidence type="ECO:0000313" key="7">
    <source>
        <dbReference type="Proteomes" id="UP000027604"/>
    </source>
</evidence>
<keyword evidence="7" id="KW-1185">Reference proteome</keyword>
<dbReference type="eggNOG" id="COG0526">
    <property type="taxonomic scope" value="Bacteria"/>
</dbReference>
<dbReference type="Gene3D" id="3.40.30.10">
    <property type="entry name" value="Glutaredoxin"/>
    <property type="match status" value="1"/>
</dbReference>
<dbReference type="CDD" id="cd02966">
    <property type="entry name" value="TlpA_like_family"/>
    <property type="match status" value="1"/>
</dbReference>
<dbReference type="OrthoDB" id="9811352at2"/>
<name>W0V8Q9_9BURK</name>
<dbReference type="STRING" id="1349767.GJA_3036"/>
<evidence type="ECO:0000256" key="4">
    <source>
        <dbReference type="SAM" id="Phobius"/>
    </source>
</evidence>
<dbReference type="GO" id="GO:0008961">
    <property type="term" value="F:phosphatidylglycerol-prolipoprotein diacylglyceryl transferase activity"/>
    <property type="evidence" value="ECO:0007669"/>
    <property type="project" value="InterPro"/>
</dbReference>